<evidence type="ECO:0000256" key="2">
    <source>
        <dbReference type="ARBA" id="ARBA00022692"/>
    </source>
</evidence>
<evidence type="ECO:0000256" key="5">
    <source>
        <dbReference type="SAM" id="Phobius"/>
    </source>
</evidence>
<feature type="domain" description="ABC transmembrane type-2" evidence="6">
    <location>
        <begin position="123"/>
        <end position="360"/>
    </location>
</feature>
<dbReference type="PROSITE" id="PS51012">
    <property type="entry name" value="ABC_TM2"/>
    <property type="match status" value="1"/>
</dbReference>
<dbReference type="PANTHER" id="PTHR43027:SF2">
    <property type="entry name" value="TRANSPORT PERMEASE PROTEIN"/>
    <property type="match status" value="1"/>
</dbReference>
<feature type="transmembrane region" description="Helical" evidence="5">
    <location>
        <begin position="281"/>
        <end position="299"/>
    </location>
</feature>
<organism evidence="7 8">
    <name type="scientific">Dehalogenimonas formicexedens</name>
    <dbReference type="NCBI Taxonomy" id="1839801"/>
    <lineage>
        <taxon>Bacteria</taxon>
        <taxon>Bacillati</taxon>
        <taxon>Chloroflexota</taxon>
        <taxon>Dehalococcoidia</taxon>
        <taxon>Dehalococcoidales</taxon>
        <taxon>Dehalococcoidaceae</taxon>
        <taxon>Dehalogenimonas</taxon>
    </lineage>
</organism>
<dbReference type="OrthoDB" id="9788252at2"/>
<dbReference type="RefSeq" id="WP_076004031.1">
    <property type="nucleotide sequence ID" value="NZ_CP018258.1"/>
</dbReference>
<accession>A0A1P8F785</accession>
<evidence type="ECO:0000256" key="4">
    <source>
        <dbReference type="ARBA" id="ARBA00023136"/>
    </source>
</evidence>
<dbReference type="GO" id="GO:0140359">
    <property type="term" value="F:ABC-type transporter activity"/>
    <property type="evidence" value="ECO:0007669"/>
    <property type="project" value="InterPro"/>
</dbReference>
<feature type="transmembrane region" description="Helical" evidence="5">
    <location>
        <begin position="169"/>
        <end position="191"/>
    </location>
</feature>
<proteinExistence type="predicted"/>
<keyword evidence="2 5" id="KW-0812">Transmembrane</keyword>
<evidence type="ECO:0000259" key="6">
    <source>
        <dbReference type="PROSITE" id="PS51012"/>
    </source>
</evidence>
<dbReference type="KEGG" id="dfo:Dform_01000"/>
<gene>
    <name evidence="7" type="ORF">Dform_01000</name>
</gene>
<evidence type="ECO:0000313" key="8">
    <source>
        <dbReference type="Proteomes" id="UP000185934"/>
    </source>
</evidence>
<dbReference type="Gene3D" id="3.40.1710.10">
    <property type="entry name" value="abc type-2 transporter like domain"/>
    <property type="match status" value="1"/>
</dbReference>
<feature type="transmembrane region" description="Helical" evidence="5">
    <location>
        <begin position="21"/>
        <end position="40"/>
    </location>
</feature>
<dbReference type="EMBL" id="CP018258">
    <property type="protein sequence ID" value="APV44341.1"/>
    <property type="molecule type" value="Genomic_DNA"/>
</dbReference>
<protein>
    <submittedName>
        <fullName evidence="7">ABC-2 type transport system permease protein</fullName>
    </submittedName>
</protein>
<evidence type="ECO:0000313" key="7">
    <source>
        <dbReference type="EMBL" id="APV44341.1"/>
    </source>
</evidence>
<feature type="transmembrane region" description="Helical" evidence="5">
    <location>
        <begin position="247"/>
        <end position="269"/>
    </location>
</feature>
<feature type="transmembrane region" description="Helical" evidence="5">
    <location>
        <begin position="217"/>
        <end position="241"/>
    </location>
</feature>
<name>A0A1P8F785_9CHLR</name>
<dbReference type="InterPro" id="IPR052902">
    <property type="entry name" value="ABC-2_transporter"/>
</dbReference>
<dbReference type="STRING" id="1839801.Dform_01000"/>
<evidence type="ECO:0000256" key="3">
    <source>
        <dbReference type="ARBA" id="ARBA00022989"/>
    </source>
</evidence>
<reference evidence="8" key="1">
    <citation type="submission" date="2016-11" db="EMBL/GenBank/DDBJ databases">
        <title>Dehalogenimonas formicexedens sp. nov., a chlorinated alkane respiring bacterium isolated from contaminated groundwater.</title>
        <authorList>
            <person name="Key T.A."/>
            <person name="Bowman K.S."/>
            <person name="Lee I."/>
            <person name="Chun J."/>
            <person name="Albuquerque L."/>
            <person name="da Costa M.S."/>
            <person name="Rainey F.A."/>
            <person name="Moe W.M."/>
        </authorList>
    </citation>
    <scope>NUCLEOTIDE SEQUENCE [LARGE SCALE GENOMIC DNA]</scope>
    <source>
        <strain evidence="8">NSZ-14</strain>
    </source>
</reference>
<keyword evidence="3 5" id="KW-1133">Transmembrane helix</keyword>
<dbReference type="GO" id="GO:0016020">
    <property type="term" value="C:membrane"/>
    <property type="evidence" value="ECO:0007669"/>
    <property type="project" value="UniProtKB-SubCell"/>
</dbReference>
<sequence>MTAFNKLLIANFKMFLRDRTALFFTFAFPLIFIALFGMVFGGNNSVNYKVGLVQEDTSVTGQHMADALKQIPIFTVSEYAFDASLDALKKGDISAVVVIPAGIDATIGSGNAADITLFHDPSQTATAQVILPVMQQFVDQFNRQITQAPVAVTLAEKSILSTNLRFIDFFVPGILGMSIMQSGLFGVLPLIEWREKKVLKRLGVTPLSRSTVVTSQLVFRLGIVVLQSAVILVVAKFAYHVPILGNWVLLLGLIILGTLLFVALGYVVGARVKTVEGANPIVQLISFPMMFLSGVFWPVDIMPAFIRPVVTALPLTYLGDGLRQVMVKSTPLYPLGIDILVMAGWLAVCMLVTVKLFKWE</sequence>
<keyword evidence="4 5" id="KW-0472">Membrane</keyword>
<dbReference type="Pfam" id="PF12698">
    <property type="entry name" value="ABC2_membrane_3"/>
    <property type="match status" value="1"/>
</dbReference>
<dbReference type="InterPro" id="IPR047817">
    <property type="entry name" value="ABC2_TM_bact-type"/>
</dbReference>
<feature type="transmembrane region" description="Helical" evidence="5">
    <location>
        <begin position="332"/>
        <end position="354"/>
    </location>
</feature>
<dbReference type="AlphaFoldDB" id="A0A1P8F785"/>
<dbReference type="InterPro" id="IPR013525">
    <property type="entry name" value="ABC2_TM"/>
</dbReference>
<comment type="subcellular location">
    <subcellularLocation>
        <location evidence="1">Membrane</location>
        <topology evidence="1">Multi-pass membrane protein</topology>
    </subcellularLocation>
</comment>
<evidence type="ECO:0000256" key="1">
    <source>
        <dbReference type="ARBA" id="ARBA00004141"/>
    </source>
</evidence>
<dbReference type="PANTHER" id="PTHR43027">
    <property type="entry name" value="DOXORUBICIN RESISTANCE ABC TRANSPORTER PERMEASE PROTEIN DRRC-RELATED"/>
    <property type="match status" value="1"/>
</dbReference>
<dbReference type="Proteomes" id="UP000185934">
    <property type="component" value="Chromosome"/>
</dbReference>
<keyword evidence="8" id="KW-1185">Reference proteome</keyword>